<dbReference type="EMBL" id="JARKIE010000251">
    <property type="protein sequence ID" value="KAJ7661176.1"/>
    <property type="molecule type" value="Genomic_DNA"/>
</dbReference>
<dbReference type="PROSITE" id="PS50097">
    <property type="entry name" value="BTB"/>
    <property type="match status" value="1"/>
</dbReference>
<dbReference type="Pfam" id="PF00651">
    <property type="entry name" value="BTB"/>
    <property type="match status" value="1"/>
</dbReference>
<evidence type="ECO:0000313" key="2">
    <source>
        <dbReference type="EMBL" id="KAJ7661176.1"/>
    </source>
</evidence>
<feature type="non-terminal residue" evidence="2">
    <location>
        <position position="1"/>
    </location>
</feature>
<proteinExistence type="predicted"/>
<sequence length="208" mass="23036">VISLASPVVKDLDKLHRVEELWFEDDNLIIRAEDSLFRVSRGVLAARSPVFRAMLFGMPQPNPGNAVTMYGCPMIQLPHRAADVEYFLKAIFDSEFFLPPPEKSLFCVVLGVLRLAHEYDVKFLLKRALLHLETFYPSILEGDGVYDSDDESPAGAESSSAEESEPVINGCALAALQAASEVGALWNLPCIIYDCCTLDLNDMLDLPE</sequence>
<dbReference type="Gene3D" id="3.30.710.10">
    <property type="entry name" value="Potassium Channel Kv1.1, Chain A"/>
    <property type="match status" value="1"/>
</dbReference>
<comment type="caution">
    <text evidence="2">The sequence shown here is derived from an EMBL/GenBank/DDBJ whole genome shotgun (WGS) entry which is preliminary data.</text>
</comment>
<gene>
    <name evidence="2" type="ORF">B0H17DRAFT_953746</name>
</gene>
<protein>
    <recommendedName>
        <fullName evidence="1">BTB domain-containing protein</fullName>
    </recommendedName>
</protein>
<dbReference type="InterPro" id="IPR000210">
    <property type="entry name" value="BTB/POZ_dom"/>
</dbReference>
<evidence type="ECO:0000313" key="3">
    <source>
        <dbReference type="Proteomes" id="UP001221757"/>
    </source>
</evidence>
<organism evidence="2 3">
    <name type="scientific">Mycena rosella</name>
    <name type="common">Pink bonnet</name>
    <name type="synonym">Agaricus rosellus</name>
    <dbReference type="NCBI Taxonomy" id="1033263"/>
    <lineage>
        <taxon>Eukaryota</taxon>
        <taxon>Fungi</taxon>
        <taxon>Dikarya</taxon>
        <taxon>Basidiomycota</taxon>
        <taxon>Agaricomycotina</taxon>
        <taxon>Agaricomycetes</taxon>
        <taxon>Agaricomycetidae</taxon>
        <taxon>Agaricales</taxon>
        <taxon>Marasmiineae</taxon>
        <taxon>Mycenaceae</taxon>
        <taxon>Mycena</taxon>
    </lineage>
</organism>
<dbReference type="InterPro" id="IPR011333">
    <property type="entry name" value="SKP1/BTB/POZ_sf"/>
</dbReference>
<dbReference type="CDD" id="cd18186">
    <property type="entry name" value="BTB_POZ_ZBTB_KLHL-like"/>
    <property type="match status" value="1"/>
</dbReference>
<name>A0AAD7G6Q5_MYCRO</name>
<dbReference type="SUPFAM" id="SSF54695">
    <property type="entry name" value="POZ domain"/>
    <property type="match status" value="1"/>
</dbReference>
<dbReference type="Proteomes" id="UP001221757">
    <property type="component" value="Unassembled WGS sequence"/>
</dbReference>
<dbReference type="SMART" id="SM00225">
    <property type="entry name" value="BTB"/>
    <property type="match status" value="1"/>
</dbReference>
<reference evidence="2" key="1">
    <citation type="submission" date="2023-03" db="EMBL/GenBank/DDBJ databases">
        <title>Massive genome expansion in bonnet fungi (Mycena s.s.) driven by repeated elements and novel gene families across ecological guilds.</title>
        <authorList>
            <consortium name="Lawrence Berkeley National Laboratory"/>
            <person name="Harder C.B."/>
            <person name="Miyauchi S."/>
            <person name="Viragh M."/>
            <person name="Kuo A."/>
            <person name="Thoen E."/>
            <person name="Andreopoulos B."/>
            <person name="Lu D."/>
            <person name="Skrede I."/>
            <person name="Drula E."/>
            <person name="Henrissat B."/>
            <person name="Morin E."/>
            <person name="Kohler A."/>
            <person name="Barry K."/>
            <person name="LaButti K."/>
            <person name="Morin E."/>
            <person name="Salamov A."/>
            <person name="Lipzen A."/>
            <person name="Mereny Z."/>
            <person name="Hegedus B."/>
            <person name="Baldrian P."/>
            <person name="Stursova M."/>
            <person name="Weitz H."/>
            <person name="Taylor A."/>
            <person name="Grigoriev I.V."/>
            <person name="Nagy L.G."/>
            <person name="Martin F."/>
            <person name="Kauserud H."/>
        </authorList>
    </citation>
    <scope>NUCLEOTIDE SEQUENCE</scope>
    <source>
        <strain evidence="2">CBHHK067</strain>
    </source>
</reference>
<dbReference type="AlphaFoldDB" id="A0AAD7G6Q5"/>
<keyword evidence="3" id="KW-1185">Reference proteome</keyword>
<accession>A0AAD7G6Q5</accession>
<evidence type="ECO:0000259" key="1">
    <source>
        <dbReference type="PROSITE" id="PS50097"/>
    </source>
</evidence>
<feature type="domain" description="BTB" evidence="1">
    <location>
        <begin position="26"/>
        <end position="100"/>
    </location>
</feature>